<dbReference type="OrthoDB" id="981227at2"/>
<dbReference type="AlphaFoldDB" id="A5GBV6"/>
<dbReference type="CDD" id="cd07005">
    <property type="entry name" value="cupin_WbuC-like"/>
    <property type="match status" value="1"/>
</dbReference>
<dbReference type="InterPro" id="IPR027565">
    <property type="entry name" value="Cupin_WbuC"/>
</dbReference>
<protein>
    <recommendedName>
        <fullName evidence="1">Cupin fold metalloprotein WbuC cupin domain-containing protein</fullName>
    </recommendedName>
</protein>
<reference evidence="2 3" key="1">
    <citation type="submission" date="2007-05" db="EMBL/GenBank/DDBJ databases">
        <title>Complete sequence of Geobacter uraniireducens Rf4.</title>
        <authorList>
            <consortium name="US DOE Joint Genome Institute"/>
            <person name="Copeland A."/>
            <person name="Lucas S."/>
            <person name="Lapidus A."/>
            <person name="Barry K."/>
            <person name="Detter J.C."/>
            <person name="Glavina del Rio T."/>
            <person name="Hammon N."/>
            <person name="Israni S."/>
            <person name="Dalin E."/>
            <person name="Tice H."/>
            <person name="Pitluck S."/>
            <person name="Chertkov O."/>
            <person name="Brettin T."/>
            <person name="Bruce D."/>
            <person name="Han C."/>
            <person name="Schmutz J."/>
            <person name="Larimer F."/>
            <person name="Land M."/>
            <person name="Hauser L."/>
            <person name="Kyrpides N."/>
            <person name="Mikhailova N."/>
            <person name="Shelobolina E."/>
            <person name="Aklujkar M."/>
            <person name="Lovley D."/>
            <person name="Richardson P."/>
        </authorList>
    </citation>
    <scope>NUCLEOTIDE SEQUENCE [LARGE SCALE GENOMIC DNA]</scope>
    <source>
        <strain evidence="2 3">Rf4</strain>
    </source>
</reference>
<proteinExistence type="predicted"/>
<dbReference type="SUPFAM" id="SSF51182">
    <property type="entry name" value="RmlC-like cupins"/>
    <property type="match status" value="1"/>
</dbReference>
<name>A5GBV6_GEOUR</name>
<dbReference type="KEGG" id="gur:Gura_0732"/>
<evidence type="ECO:0000259" key="1">
    <source>
        <dbReference type="Pfam" id="PF19480"/>
    </source>
</evidence>
<feature type="domain" description="Cupin fold metalloprotein WbuC cupin" evidence="1">
    <location>
        <begin position="6"/>
        <end position="87"/>
    </location>
</feature>
<dbReference type="STRING" id="351605.Gura_0732"/>
<dbReference type="InterPro" id="IPR046058">
    <property type="entry name" value="WbuC_cupin"/>
</dbReference>
<dbReference type="Gene3D" id="2.60.120.10">
    <property type="entry name" value="Jelly Rolls"/>
    <property type="match status" value="1"/>
</dbReference>
<dbReference type="Pfam" id="PF19480">
    <property type="entry name" value="DUF6016"/>
    <property type="match status" value="1"/>
</dbReference>
<dbReference type="HOGENOM" id="CLU_121835_0_0_7"/>
<evidence type="ECO:0000313" key="3">
    <source>
        <dbReference type="Proteomes" id="UP000006695"/>
    </source>
</evidence>
<dbReference type="InterPro" id="IPR011051">
    <property type="entry name" value="RmlC_Cupin_sf"/>
</dbReference>
<dbReference type="RefSeq" id="WP_011937666.1">
    <property type="nucleotide sequence ID" value="NC_009483.1"/>
</dbReference>
<dbReference type="EMBL" id="CP000698">
    <property type="protein sequence ID" value="ABQ24942.1"/>
    <property type="molecule type" value="Genomic_DNA"/>
</dbReference>
<dbReference type="Proteomes" id="UP000006695">
    <property type="component" value="Chromosome"/>
</dbReference>
<accession>A5GBV6</accession>
<gene>
    <name evidence="2" type="ordered locus">Gura_0732</name>
</gene>
<organism evidence="2 3">
    <name type="scientific">Geotalea uraniireducens (strain Rf4)</name>
    <name type="common">Geobacter uraniireducens</name>
    <dbReference type="NCBI Taxonomy" id="351605"/>
    <lineage>
        <taxon>Bacteria</taxon>
        <taxon>Pseudomonadati</taxon>
        <taxon>Thermodesulfobacteriota</taxon>
        <taxon>Desulfuromonadia</taxon>
        <taxon>Geobacterales</taxon>
        <taxon>Geobacteraceae</taxon>
        <taxon>Geotalea</taxon>
    </lineage>
</organism>
<sequence>MKIVGKQLMDTITAQAQENPRLRKNFNLHPSDDFCCHRLLNAIEPDSYIRPHRHLDPTKDESFVVLRGKLGIITFDENGAVMEKATLAVANETLIADIPHGVFHTAVSLEKGTIFFEAKAGPYIPLNEEEKAPWAPEDGAPEVPDYLAGLKALF</sequence>
<dbReference type="InterPro" id="IPR014710">
    <property type="entry name" value="RmlC-like_jellyroll"/>
</dbReference>
<keyword evidence="3" id="KW-1185">Reference proteome</keyword>
<dbReference type="NCBIfam" id="TIGR04366">
    <property type="entry name" value="cupin_WbuC"/>
    <property type="match status" value="1"/>
</dbReference>
<evidence type="ECO:0000313" key="2">
    <source>
        <dbReference type="EMBL" id="ABQ24942.1"/>
    </source>
</evidence>